<evidence type="ECO:0000313" key="2">
    <source>
        <dbReference type="Proteomes" id="UP000185604"/>
    </source>
</evidence>
<name>A0A7Z1B3D7_9BACI</name>
<accession>A0A7Z1B3D7</accession>
<dbReference type="Proteomes" id="UP000185604">
    <property type="component" value="Unassembled WGS sequence"/>
</dbReference>
<reference evidence="1 2" key="1">
    <citation type="journal article" date="2016" name="Front. Microbiol.">
        <title>High-Level Heat Resistance of Spores of Bacillus amyloliquefaciens and Bacillus licheniformis Results from the Presence of a spoVA Operon in a Tn1546 Transposon.</title>
        <authorList>
            <person name="Berendsen E.M."/>
            <person name="Koning R.A."/>
            <person name="Boekhorst J."/>
            <person name="de Jong A."/>
            <person name="Kuipers O.P."/>
            <person name="Wells-Bennik M.H."/>
        </authorList>
    </citation>
    <scope>NUCLEOTIDE SEQUENCE [LARGE SCALE GENOMIC DNA]</scope>
    <source>
        <strain evidence="1 2">B4121</strain>
    </source>
</reference>
<protein>
    <submittedName>
        <fullName evidence="1">Uncharacterized protein</fullName>
    </submittedName>
</protein>
<proteinExistence type="predicted"/>
<comment type="caution">
    <text evidence="1">The sequence shown here is derived from an EMBL/GenBank/DDBJ whole genome shotgun (WGS) entry which is preliminary data.</text>
</comment>
<dbReference type="AlphaFoldDB" id="A0A7Z1B3D7"/>
<evidence type="ECO:0000313" key="1">
    <source>
        <dbReference type="EMBL" id="OLF93875.1"/>
    </source>
</evidence>
<sequence length="40" mass="4307">MAVCADDGSGKKHVSNNRDDVAALIINFFSLLHSFLSKNA</sequence>
<dbReference type="EMBL" id="LKPO01000013">
    <property type="protein sequence ID" value="OLF93875.1"/>
    <property type="molecule type" value="Genomic_DNA"/>
</dbReference>
<organism evidence="1 2">
    <name type="scientific">Bacillus paralicheniformis</name>
    <dbReference type="NCBI Taxonomy" id="1648923"/>
    <lineage>
        <taxon>Bacteria</taxon>
        <taxon>Bacillati</taxon>
        <taxon>Bacillota</taxon>
        <taxon>Bacilli</taxon>
        <taxon>Bacillales</taxon>
        <taxon>Bacillaceae</taxon>
        <taxon>Bacillus</taxon>
    </lineage>
</organism>
<gene>
    <name evidence="1" type="ORF">B4121_2245</name>
</gene>